<feature type="binding site" evidence="10">
    <location>
        <position position="338"/>
    </location>
    <ligand>
        <name>[4Fe-4S] cluster</name>
        <dbReference type="ChEBI" id="CHEBI:49883"/>
        <label>2</label>
        <note>4Fe-4S-substrate</note>
    </ligand>
</feature>
<comment type="pathway">
    <text evidence="10">Cofactor biosynthesis; molybdopterin biosynthesis.</text>
</comment>
<dbReference type="InterPro" id="IPR058240">
    <property type="entry name" value="rSAM_sf"/>
</dbReference>
<dbReference type="SFLD" id="SFLDS00029">
    <property type="entry name" value="Radical_SAM"/>
    <property type="match status" value="1"/>
</dbReference>
<evidence type="ECO:0000256" key="8">
    <source>
        <dbReference type="ARBA" id="ARBA00023150"/>
    </source>
</evidence>
<dbReference type="PANTHER" id="PTHR22960">
    <property type="entry name" value="MOLYBDOPTERIN COFACTOR SYNTHESIS PROTEIN A"/>
    <property type="match status" value="1"/>
</dbReference>
<feature type="binding site" evidence="10">
    <location>
        <position position="263"/>
    </location>
    <ligand>
        <name>S-adenosyl-L-methionine</name>
        <dbReference type="ChEBI" id="CHEBI:59789"/>
    </ligand>
</feature>
<dbReference type="Pfam" id="PF06463">
    <property type="entry name" value="Mob_synth_C"/>
    <property type="match status" value="1"/>
</dbReference>
<comment type="caution">
    <text evidence="13">The sequence shown here is derived from an EMBL/GenBank/DDBJ whole genome shotgun (WGS) entry which is preliminary data.</text>
</comment>
<dbReference type="InterPro" id="IPR010505">
    <property type="entry name" value="MoaA_twitch"/>
</dbReference>
<dbReference type="GO" id="GO:0061799">
    <property type="term" value="F:cyclic pyranopterin monophosphate synthase activity"/>
    <property type="evidence" value="ECO:0007669"/>
    <property type="project" value="TreeGrafter"/>
</dbReference>
<feature type="binding site" evidence="10">
    <location>
        <position position="95"/>
    </location>
    <ligand>
        <name>[4Fe-4S] cluster</name>
        <dbReference type="ChEBI" id="CHEBI:49883"/>
        <label>1</label>
        <note>4Fe-4S-S-AdoMet</note>
    </ligand>
</feature>
<dbReference type="AlphaFoldDB" id="A0A0C2CV96"/>
<dbReference type="GO" id="GO:0006777">
    <property type="term" value="P:Mo-molybdopterin cofactor biosynthetic process"/>
    <property type="evidence" value="ECO:0007669"/>
    <property type="project" value="UniProtKB-UniRule"/>
</dbReference>
<dbReference type="InterPro" id="IPR050105">
    <property type="entry name" value="MoCo_biosynth_MoaA/MoaC"/>
</dbReference>
<keyword evidence="6 10" id="KW-0411">Iron-sulfur</keyword>
<feature type="binding site" evidence="10">
    <location>
        <position position="352"/>
    </location>
    <ligand>
        <name>[4Fe-4S] cluster</name>
        <dbReference type="ChEBI" id="CHEBI:49883"/>
        <label>2</label>
        <note>4Fe-4S-substrate</note>
    </ligand>
</feature>
<keyword evidence="2 10" id="KW-0949">S-adenosyl-L-methionine</keyword>
<evidence type="ECO:0000256" key="1">
    <source>
        <dbReference type="ARBA" id="ARBA00022485"/>
    </source>
</evidence>
<evidence type="ECO:0000259" key="12">
    <source>
        <dbReference type="PROSITE" id="PS51918"/>
    </source>
</evidence>
<dbReference type="GO" id="GO:0005525">
    <property type="term" value="F:GTP binding"/>
    <property type="evidence" value="ECO:0007669"/>
    <property type="project" value="UniProtKB-UniRule"/>
</dbReference>
<feature type="binding site" evidence="10">
    <location>
        <position position="169"/>
    </location>
    <ligand>
        <name>GTP</name>
        <dbReference type="ChEBI" id="CHEBI:37565"/>
    </ligand>
</feature>
<evidence type="ECO:0000256" key="2">
    <source>
        <dbReference type="ARBA" id="ARBA00022691"/>
    </source>
</evidence>
<dbReference type="SFLD" id="SFLDG01386">
    <property type="entry name" value="main_SPASM_domain-containing"/>
    <property type="match status" value="1"/>
</dbReference>
<keyword evidence="3 10" id="KW-0479">Metal-binding</keyword>
<evidence type="ECO:0000313" key="13">
    <source>
        <dbReference type="EMBL" id="KIG15031.1"/>
    </source>
</evidence>
<feature type="binding site" evidence="10">
    <location>
        <position position="229"/>
    </location>
    <ligand>
        <name>GTP</name>
        <dbReference type="ChEBI" id="CHEBI:37565"/>
    </ligand>
</feature>
<comment type="cofactor">
    <cofactor evidence="10">
        <name>[4Fe-4S] cluster</name>
        <dbReference type="ChEBI" id="CHEBI:49883"/>
    </cofactor>
    <text evidence="10">Binds 2 [4Fe-4S] clusters. Binds 1 [4Fe-4S] cluster coordinated with 3 cysteines and an exchangeable S-adenosyl-L-methionine and 1 [4Fe-4S] cluster coordinated with 3 cysteines and the GTP-derived substrate.</text>
</comment>
<evidence type="ECO:0000256" key="3">
    <source>
        <dbReference type="ARBA" id="ARBA00022723"/>
    </source>
</evidence>
<dbReference type="GO" id="GO:0051539">
    <property type="term" value="F:4 iron, 4 sulfur cluster binding"/>
    <property type="evidence" value="ECO:0007669"/>
    <property type="project" value="UniProtKB-UniRule"/>
</dbReference>
<dbReference type="UniPathway" id="UPA00344"/>
<feature type="binding site" evidence="10">
    <location>
        <position position="84"/>
    </location>
    <ligand>
        <name>GTP</name>
        <dbReference type="ChEBI" id="CHEBI:37565"/>
    </ligand>
</feature>
<evidence type="ECO:0000256" key="9">
    <source>
        <dbReference type="ARBA" id="ARBA00023239"/>
    </source>
</evidence>
<feature type="region of interest" description="Disordered" evidence="11">
    <location>
        <begin position="395"/>
        <end position="417"/>
    </location>
</feature>
<dbReference type="EMBL" id="JMCC02000061">
    <property type="protein sequence ID" value="KIG15031.1"/>
    <property type="molecule type" value="Genomic_DNA"/>
</dbReference>
<dbReference type="GO" id="GO:1904047">
    <property type="term" value="F:S-adenosyl-L-methionine binding"/>
    <property type="evidence" value="ECO:0007669"/>
    <property type="project" value="UniProtKB-UniRule"/>
</dbReference>
<dbReference type="GO" id="GO:0046872">
    <property type="term" value="F:metal ion binding"/>
    <property type="evidence" value="ECO:0007669"/>
    <property type="project" value="UniProtKB-KW"/>
</dbReference>
<feature type="binding site" evidence="10">
    <location>
        <position position="335"/>
    </location>
    <ligand>
        <name>[4Fe-4S] cluster</name>
        <dbReference type="ChEBI" id="CHEBI:49883"/>
        <label>2</label>
        <note>4Fe-4S-substrate</note>
    </ligand>
</feature>
<feature type="binding site" evidence="10">
    <location>
        <position position="193"/>
    </location>
    <ligand>
        <name>S-adenosyl-L-methionine</name>
        <dbReference type="ChEBI" id="CHEBI:59789"/>
    </ligand>
</feature>
<name>A0A0C2CV96_9BACT</name>
<dbReference type="InterPro" id="IPR007197">
    <property type="entry name" value="rSAM"/>
</dbReference>
<keyword evidence="7 10" id="KW-0342">GTP-binding</keyword>
<evidence type="ECO:0000313" key="14">
    <source>
        <dbReference type="Proteomes" id="UP000031599"/>
    </source>
</evidence>
<evidence type="ECO:0000256" key="10">
    <source>
        <dbReference type="HAMAP-Rule" id="MF_01225"/>
    </source>
</evidence>
<comment type="catalytic activity">
    <reaction evidence="10">
        <text>GTP + AH2 + S-adenosyl-L-methionine = (8S)-3',8-cyclo-7,8-dihydroguanosine 5'-triphosphate + 5'-deoxyadenosine + L-methionine + A + H(+)</text>
        <dbReference type="Rhea" id="RHEA:49576"/>
        <dbReference type="ChEBI" id="CHEBI:13193"/>
        <dbReference type="ChEBI" id="CHEBI:15378"/>
        <dbReference type="ChEBI" id="CHEBI:17319"/>
        <dbReference type="ChEBI" id="CHEBI:17499"/>
        <dbReference type="ChEBI" id="CHEBI:37565"/>
        <dbReference type="ChEBI" id="CHEBI:57844"/>
        <dbReference type="ChEBI" id="CHEBI:59789"/>
        <dbReference type="ChEBI" id="CHEBI:131766"/>
        <dbReference type="EC" id="4.1.99.22"/>
    </reaction>
</comment>
<comment type="subunit">
    <text evidence="10">Monomer and homodimer.</text>
</comment>
<reference evidence="13 14" key="1">
    <citation type="submission" date="2014-12" db="EMBL/GenBank/DDBJ databases">
        <title>Genome assembly of Enhygromyxa salina DSM 15201.</title>
        <authorList>
            <person name="Sharma G."/>
            <person name="Subramanian S."/>
        </authorList>
    </citation>
    <scope>NUCLEOTIDE SEQUENCE [LARGE SCALE GENOMIC DNA]</scope>
    <source>
        <strain evidence="13 14">DSM 15201</strain>
    </source>
</reference>
<dbReference type="SFLD" id="SFLDG01383">
    <property type="entry name" value="cyclic_pyranopterin_phosphate"/>
    <property type="match status" value="1"/>
</dbReference>
<dbReference type="SUPFAM" id="SSF102114">
    <property type="entry name" value="Radical SAM enzymes"/>
    <property type="match status" value="1"/>
</dbReference>
<keyword evidence="1 10" id="KW-0004">4Fe-4S</keyword>
<dbReference type="CDD" id="cd01335">
    <property type="entry name" value="Radical_SAM"/>
    <property type="match status" value="1"/>
</dbReference>
<accession>A0A0C2CV96</accession>
<comment type="similarity">
    <text evidence="10">Belongs to the radical SAM superfamily. MoaA family.</text>
</comment>
<evidence type="ECO:0000256" key="6">
    <source>
        <dbReference type="ARBA" id="ARBA00023014"/>
    </source>
</evidence>
<dbReference type="SMART" id="SM00729">
    <property type="entry name" value="Elp3"/>
    <property type="match status" value="1"/>
</dbReference>
<feature type="domain" description="Radical SAM core" evidence="12">
    <location>
        <begin position="75"/>
        <end position="297"/>
    </location>
</feature>
<feature type="binding site" evidence="10">
    <location>
        <position position="134"/>
    </location>
    <ligand>
        <name>GTP</name>
        <dbReference type="ChEBI" id="CHEBI:37565"/>
    </ligand>
</feature>
<evidence type="ECO:0000256" key="5">
    <source>
        <dbReference type="ARBA" id="ARBA00023004"/>
    </source>
</evidence>
<gene>
    <name evidence="10" type="primary">moaA</name>
    <name evidence="13" type="ORF">DB30_06063</name>
</gene>
<evidence type="ECO:0000256" key="7">
    <source>
        <dbReference type="ARBA" id="ARBA00023134"/>
    </source>
</evidence>
<evidence type="ECO:0000256" key="4">
    <source>
        <dbReference type="ARBA" id="ARBA00022741"/>
    </source>
</evidence>
<dbReference type="GO" id="GO:0061798">
    <property type="term" value="F:GTP 3',8'-cyclase activity"/>
    <property type="evidence" value="ECO:0007669"/>
    <property type="project" value="UniProtKB-UniRule"/>
</dbReference>
<keyword evidence="4 10" id="KW-0547">Nucleotide-binding</keyword>
<dbReference type="EC" id="4.1.99.22" evidence="10"/>
<protein>
    <recommendedName>
        <fullName evidence="10">GTP 3',8-cyclase</fullName>
        <ecNumber evidence="10">4.1.99.22</ecNumber>
    </recommendedName>
    <alternativeName>
        <fullName evidence="10">Molybdenum cofactor biosynthesis protein A</fullName>
    </alternativeName>
</protein>
<dbReference type="Gene3D" id="3.20.20.70">
    <property type="entry name" value="Aldolase class I"/>
    <property type="match status" value="1"/>
</dbReference>
<keyword evidence="5 10" id="KW-0408">Iron</keyword>
<dbReference type="Proteomes" id="UP000031599">
    <property type="component" value="Unassembled WGS sequence"/>
</dbReference>
<feature type="binding site" evidence="10">
    <location>
        <position position="91"/>
    </location>
    <ligand>
        <name>[4Fe-4S] cluster</name>
        <dbReference type="ChEBI" id="CHEBI:49883"/>
        <label>1</label>
        <note>4Fe-4S-S-AdoMet</note>
    </ligand>
</feature>
<organism evidence="13 14">
    <name type="scientific">Enhygromyxa salina</name>
    <dbReference type="NCBI Taxonomy" id="215803"/>
    <lineage>
        <taxon>Bacteria</taxon>
        <taxon>Pseudomonadati</taxon>
        <taxon>Myxococcota</taxon>
        <taxon>Polyangia</taxon>
        <taxon>Nannocystales</taxon>
        <taxon>Nannocystaceae</taxon>
        <taxon>Enhygromyxa</taxon>
    </lineage>
</organism>
<dbReference type="InterPro" id="IPR006638">
    <property type="entry name" value="Elp3/MiaA/NifB-like_rSAM"/>
</dbReference>
<dbReference type="HAMAP" id="MF_01225_B">
    <property type="entry name" value="MoaA_B"/>
    <property type="match status" value="1"/>
</dbReference>
<dbReference type="PANTHER" id="PTHR22960:SF0">
    <property type="entry name" value="MOLYBDENUM COFACTOR BIOSYNTHESIS PROTEIN 1"/>
    <property type="match status" value="1"/>
</dbReference>
<dbReference type="NCBIfam" id="TIGR02666">
    <property type="entry name" value="moaA"/>
    <property type="match status" value="1"/>
</dbReference>
<dbReference type="PROSITE" id="PS51918">
    <property type="entry name" value="RADICAL_SAM"/>
    <property type="match status" value="1"/>
</dbReference>
<dbReference type="Pfam" id="PF04055">
    <property type="entry name" value="Radical_SAM"/>
    <property type="match status" value="1"/>
</dbReference>
<dbReference type="InterPro" id="IPR013483">
    <property type="entry name" value="MoaA"/>
</dbReference>
<dbReference type="InterPro" id="IPR013785">
    <property type="entry name" value="Aldolase_TIM"/>
</dbReference>
<sequence>MRVGARDPALWQAVDANGAFFSRVRPFSGEFSGRFNRGWASSPGAAMRLVQVRRVVGAGPELSAQASASPVLVDRLERRVRYLRVSLTDRCSMRCTYCMPPEGIEHVERSEVLSLEEVARMVAAFAAWGVERVRLTGGEPTLRRGLTWLVERLAALRTDTGAPLRVVMTSNGELIARLAGPLKAAGLHTLTISLDSLDRERFASITRRDRLEQVIAGFKAAHAVGLPLKLNTVAVRGFNDDELGALCRFAWAHDATPRFIELMPMAAGRLFVPGELMPAAAIRERIGAELGAVVEPESMDPTQGAFGPAQYFVLRGGAHDGRRFGTIAAMTENFCGSCNRLRVSATGQLHACLARDDAGDLRSALRHPSQESGQGSGQGSGALERVVRAALGHKRDSHGFEQTGSGGPQKAMISIGG</sequence>
<dbReference type="SFLD" id="SFLDG01067">
    <property type="entry name" value="SPASM/twitch_domain_containing"/>
    <property type="match status" value="1"/>
</dbReference>
<proteinExistence type="inferred from homology"/>
<keyword evidence="8 10" id="KW-0501">Molybdenum cofactor biosynthesis</keyword>
<feature type="binding site" evidence="10">
    <location>
        <position position="98"/>
    </location>
    <ligand>
        <name>[4Fe-4S] cluster</name>
        <dbReference type="ChEBI" id="CHEBI:49883"/>
        <label>1</label>
        <note>4Fe-4S-S-AdoMet</note>
    </ligand>
</feature>
<feature type="binding site" evidence="10">
    <location>
        <begin position="340"/>
        <end position="342"/>
    </location>
    <ligand>
        <name>GTP</name>
        <dbReference type="ChEBI" id="CHEBI:37565"/>
    </ligand>
</feature>
<dbReference type="CDD" id="cd21117">
    <property type="entry name" value="Twitch_MoaA"/>
    <property type="match status" value="1"/>
</dbReference>
<dbReference type="InterPro" id="IPR040064">
    <property type="entry name" value="MoaA-like"/>
</dbReference>
<feature type="binding site" evidence="10">
    <location>
        <position position="138"/>
    </location>
    <ligand>
        <name>S-adenosyl-L-methionine</name>
        <dbReference type="ChEBI" id="CHEBI:59789"/>
    </ligand>
</feature>
<comment type="function">
    <text evidence="10">Catalyzes the cyclization of GTP to (8S)-3',8-cyclo-7,8-dihydroguanosine 5'-triphosphate.</text>
</comment>
<keyword evidence="9 10" id="KW-0456">Lyase</keyword>
<feature type="binding site" evidence="10">
    <location>
        <position position="97"/>
    </location>
    <ligand>
        <name>S-adenosyl-L-methionine</name>
        <dbReference type="ChEBI" id="CHEBI:59789"/>
    </ligand>
</feature>
<evidence type="ECO:0000256" key="11">
    <source>
        <dbReference type="SAM" id="MobiDB-lite"/>
    </source>
</evidence>